<dbReference type="InterPro" id="IPR011032">
    <property type="entry name" value="GroES-like_sf"/>
</dbReference>
<dbReference type="EMBL" id="ML991783">
    <property type="protein sequence ID" value="KAF2236695.1"/>
    <property type="molecule type" value="Genomic_DNA"/>
</dbReference>
<evidence type="ECO:0000256" key="2">
    <source>
        <dbReference type="ARBA" id="ARBA00008072"/>
    </source>
</evidence>
<keyword evidence="4 6" id="KW-0862">Zinc</keyword>
<dbReference type="Gene3D" id="3.90.180.10">
    <property type="entry name" value="Medium-chain alcohol dehydrogenases, catalytic domain"/>
    <property type="match status" value="1"/>
</dbReference>
<dbReference type="Pfam" id="PF00107">
    <property type="entry name" value="ADH_zinc_N"/>
    <property type="match status" value="1"/>
</dbReference>
<dbReference type="PANTHER" id="PTHR42940">
    <property type="entry name" value="ALCOHOL DEHYDROGENASE 1-RELATED"/>
    <property type="match status" value="1"/>
</dbReference>
<gene>
    <name evidence="8" type="ORF">EV356DRAFT_497558</name>
</gene>
<name>A0A6A6HF35_VIRVR</name>
<dbReference type="OrthoDB" id="1879366at2759"/>
<dbReference type="SUPFAM" id="SSF50129">
    <property type="entry name" value="GroES-like"/>
    <property type="match status" value="1"/>
</dbReference>
<evidence type="ECO:0000256" key="5">
    <source>
        <dbReference type="ARBA" id="ARBA00023002"/>
    </source>
</evidence>
<evidence type="ECO:0000259" key="7">
    <source>
        <dbReference type="SMART" id="SM00829"/>
    </source>
</evidence>
<dbReference type="InterPro" id="IPR002328">
    <property type="entry name" value="ADH_Zn_CS"/>
</dbReference>
<dbReference type="CDD" id="cd08297">
    <property type="entry name" value="CAD3"/>
    <property type="match status" value="1"/>
</dbReference>
<organism evidence="8 9">
    <name type="scientific">Viridothelium virens</name>
    <name type="common">Speckled blister lichen</name>
    <name type="synonym">Trypethelium virens</name>
    <dbReference type="NCBI Taxonomy" id="1048519"/>
    <lineage>
        <taxon>Eukaryota</taxon>
        <taxon>Fungi</taxon>
        <taxon>Dikarya</taxon>
        <taxon>Ascomycota</taxon>
        <taxon>Pezizomycotina</taxon>
        <taxon>Dothideomycetes</taxon>
        <taxon>Dothideomycetes incertae sedis</taxon>
        <taxon>Trypetheliales</taxon>
        <taxon>Trypetheliaceae</taxon>
        <taxon>Viridothelium</taxon>
    </lineage>
</organism>
<feature type="domain" description="Enoyl reductase (ER)" evidence="7">
    <location>
        <begin position="21"/>
        <end position="358"/>
    </location>
</feature>
<keyword evidence="9" id="KW-1185">Reference proteome</keyword>
<reference evidence="8" key="1">
    <citation type="journal article" date="2020" name="Stud. Mycol.">
        <title>101 Dothideomycetes genomes: a test case for predicting lifestyles and emergence of pathogens.</title>
        <authorList>
            <person name="Haridas S."/>
            <person name="Albert R."/>
            <person name="Binder M."/>
            <person name="Bloem J."/>
            <person name="Labutti K."/>
            <person name="Salamov A."/>
            <person name="Andreopoulos B."/>
            <person name="Baker S."/>
            <person name="Barry K."/>
            <person name="Bills G."/>
            <person name="Bluhm B."/>
            <person name="Cannon C."/>
            <person name="Castanera R."/>
            <person name="Culley D."/>
            <person name="Daum C."/>
            <person name="Ezra D."/>
            <person name="Gonzalez J."/>
            <person name="Henrissat B."/>
            <person name="Kuo A."/>
            <person name="Liang C."/>
            <person name="Lipzen A."/>
            <person name="Lutzoni F."/>
            <person name="Magnuson J."/>
            <person name="Mondo S."/>
            <person name="Nolan M."/>
            <person name="Ohm R."/>
            <person name="Pangilinan J."/>
            <person name="Park H.-J."/>
            <person name="Ramirez L."/>
            <person name="Alfaro M."/>
            <person name="Sun H."/>
            <person name="Tritt A."/>
            <person name="Yoshinaga Y."/>
            <person name="Zwiers L.-H."/>
            <person name="Turgeon B."/>
            <person name="Goodwin S."/>
            <person name="Spatafora J."/>
            <person name="Crous P."/>
            <person name="Grigoriev I."/>
        </authorList>
    </citation>
    <scope>NUCLEOTIDE SEQUENCE</scope>
    <source>
        <strain evidence="8">Tuck. ex Michener</strain>
    </source>
</reference>
<comment type="cofactor">
    <cofactor evidence="1 6">
        <name>Zn(2+)</name>
        <dbReference type="ChEBI" id="CHEBI:29105"/>
    </cofactor>
</comment>
<dbReference type="Gene3D" id="3.40.50.720">
    <property type="entry name" value="NAD(P)-binding Rossmann-like Domain"/>
    <property type="match status" value="1"/>
</dbReference>
<evidence type="ECO:0000256" key="4">
    <source>
        <dbReference type="ARBA" id="ARBA00022833"/>
    </source>
</evidence>
<evidence type="ECO:0000313" key="9">
    <source>
        <dbReference type="Proteomes" id="UP000800092"/>
    </source>
</evidence>
<dbReference type="InterPro" id="IPR013154">
    <property type="entry name" value="ADH-like_N"/>
</dbReference>
<dbReference type="GO" id="GO:0005737">
    <property type="term" value="C:cytoplasm"/>
    <property type="evidence" value="ECO:0007669"/>
    <property type="project" value="TreeGrafter"/>
</dbReference>
<dbReference type="SUPFAM" id="SSF51735">
    <property type="entry name" value="NAD(P)-binding Rossmann-fold domains"/>
    <property type="match status" value="1"/>
</dbReference>
<dbReference type="PROSITE" id="PS00059">
    <property type="entry name" value="ADH_ZINC"/>
    <property type="match status" value="1"/>
</dbReference>
<dbReference type="InterPro" id="IPR036291">
    <property type="entry name" value="NAD(P)-bd_dom_sf"/>
</dbReference>
<dbReference type="SMART" id="SM00829">
    <property type="entry name" value="PKS_ER"/>
    <property type="match status" value="1"/>
</dbReference>
<keyword evidence="5" id="KW-0560">Oxidoreductase</keyword>
<dbReference type="InterPro" id="IPR020843">
    <property type="entry name" value="ER"/>
</dbReference>
<dbReference type="Proteomes" id="UP000800092">
    <property type="component" value="Unassembled WGS sequence"/>
</dbReference>
<accession>A0A6A6HF35</accession>
<sequence length="362" mass="38377">MEHKEYHIPKECLAAVVCNEGPNFHMEIQNVPVPEPGPDEVLIKLNITGLCMSDVHFCLNDLPVPPMSQFGVRSPGHEGAGIVVKLGSNVKNFKLGDRAGLKPIWNVCGSCELCWSDKECYCPSAVYTGLAQTGSYQQYVVSPALYTSPIPEGVSDEIAGPIMCSASTIYRSLMESGLKPGNWACFAGGGGGVGAQGVMLAKAMGFRPIVVDTGDLKRDLATKVAGAEAFVDFKTSKDVAEEVKMIADGKGAHGVFVTAPAAYNNAIALTGTRVGAIVMCIGLPSAGTAFLGADPNVFCFRNLTCRGTVVAGLADIDQTLKFAQRGALKQICEVVPFRELPEAMQRLRKGEIAGRIVADFNT</sequence>
<evidence type="ECO:0000313" key="8">
    <source>
        <dbReference type="EMBL" id="KAF2236695.1"/>
    </source>
</evidence>
<protein>
    <submittedName>
        <fullName evidence="8">Alcohol dehydrogenase</fullName>
    </submittedName>
</protein>
<dbReference type="InterPro" id="IPR013149">
    <property type="entry name" value="ADH-like_C"/>
</dbReference>
<evidence type="ECO:0000256" key="6">
    <source>
        <dbReference type="RuleBase" id="RU361277"/>
    </source>
</evidence>
<dbReference type="GO" id="GO:0004022">
    <property type="term" value="F:alcohol dehydrogenase (NAD+) activity"/>
    <property type="evidence" value="ECO:0007669"/>
    <property type="project" value="TreeGrafter"/>
</dbReference>
<keyword evidence="3 6" id="KW-0479">Metal-binding</keyword>
<comment type="similarity">
    <text evidence="2 6">Belongs to the zinc-containing alcohol dehydrogenase family.</text>
</comment>
<evidence type="ECO:0000256" key="1">
    <source>
        <dbReference type="ARBA" id="ARBA00001947"/>
    </source>
</evidence>
<dbReference type="PANTHER" id="PTHR42940:SF1">
    <property type="entry name" value="ENOYL REDUCTASE (ER) DOMAIN-CONTAINING PROTEIN"/>
    <property type="match status" value="1"/>
</dbReference>
<dbReference type="Pfam" id="PF08240">
    <property type="entry name" value="ADH_N"/>
    <property type="match status" value="1"/>
</dbReference>
<dbReference type="GO" id="GO:0008270">
    <property type="term" value="F:zinc ion binding"/>
    <property type="evidence" value="ECO:0007669"/>
    <property type="project" value="InterPro"/>
</dbReference>
<proteinExistence type="inferred from homology"/>
<evidence type="ECO:0000256" key="3">
    <source>
        <dbReference type="ARBA" id="ARBA00022723"/>
    </source>
</evidence>
<dbReference type="AlphaFoldDB" id="A0A6A6HF35"/>